<dbReference type="NCBIfam" id="TIGR01229">
    <property type="entry name" value="rocF_arginase"/>
    <property type="match status" value="1"/>
</dbReference>
<dbReference type="Pfam" id="PF00491">
    <property type="entry name" value="Arginase"/>
    <property type="match status" value="1"/>
</dbReference>
<dbReference type="PRINTS" id="PR00116">
    <property type="entry name" value="ARGINASE"/>
</dbReference>
<evidence type="ECO:0000256" key="2">
    <source>
        <dbReference type="ARBA" id="ARBA00012168"/>
    </source>
</evidence>
<comment type="caution">
    <text evidence="12">The sequence shown here is derived from an EMBL/GenBank/DDBJ whole genome shotgun (WGS) entry which is preliminary data.</text>
</comment>
<evidence type="ECO:0000256" key="5">
    <source>
        <dbReference type="ARBA" id="ARBA00022723"/>
    </source>
</evidence>
<keyword evidence="6 11" id="KW-0378">Hydrolase</keyword>
<dbReference type="AlphaFoldDB" id="A0A3D9RTX0"/>
<dbReference type="CDD" id="cd09989">
    <property type="entry name" value="Arginase"/>
    <property type="match status" value="1"/>
</dbReference>
<comment type="catalytic activity">
    <reaction evidence="8 11">
        <text>L-arginine + H2O = urea + L-ornithine</text>
        <dbReference type="Rhea" id="RHEA:20569"/>
        <dbReference type="ChEBI" id="CHEBI:15377"/>
        <dbReference type="ChEBI" id="CHEBI:16199"/>
        <dbReference type="ChEBI" id="CHEBI:32682"/>
        <dbReference type="ChEBI" id="CHEBI:46911"/>
        <dbReference type="EC" id="3.5.3.1"/>
    </reaction>
</comment>
<evidence type="ECO:0000256" key="10">
    <source>
        <dbReference type="PROSITE-ProRule" id="PRU00742"/>
    </source>
</evidence>
<dbReference type="GO" id="GO:0005737">
    <property type="term" value="C:cytoplasm"/>
    <property type="evidence" value="ECO:0007669"/>
    <property type="project" value="TreeGrafter"/>
</dbReference>
<evidence type="ECO:0000256" key="4">
    <source>
        <dbReference type="ARBA" id="ARBA00022503"/>
    </source>
</evidence>
<dbReference type="InterPro" id="IPR023696">
    <property type="entry name" value="Ureohydrolase_dom_sf"/>
</dbReference>
<dbReference type="GO" id="GO:0004053">
    <property type="term" value="F:arginase activity"/>
    <property type="evidence" value="ECO:0007669"/>
    <property type="project" value="UniProtKB-UniRule"/>
</dbReference>
<evidence type="ECO:0000256" key="1">
    <source>
        <dbReference type="ARBA" id="ARBA00005098"/>
    </source>
</evidence>
<dbReference type="GO" id="GO:0030145">
    <property type="term" value="F:manganese ion binding"/>
    <property type="evidence" value="ECO:0007669"/>
    <property type="project" value="TreeGrafter"/>
</dbReference>
<keyword evidence="4 11" id="KW-0056">Arginine metabolism</keyword>
<dbReference type="InterPro" id="IPR006035">
    <property type="entry name" value="Ureohydrolase"/>
</dbReference>
<dbReference type="PROSITE" id="PS51409">
    <property type="entry name" value="ARGINASE_2"/>
    <property type="match status" value="1"/>
</dbReference>
<keyword evidence="13" id="KW-1185">Reference proteome</keyword>
<dbReference type="EMBL" id="QTTN01000019">
    <property type="protein sequence ID" value="REE81191.1"/>
    <property type="molecule type" value="Genomic_DNA"/>
</dbReference>
<evidence type="ECO:0000313" key="13">
    <source>
        <dbReference type="Proteomes" id="UP000256304"/>
    </source>
</evidence>
<comment type="cofactor">
    <cofactor evidence="11">
        <name>Mn(2+)</name>
        <dbReference type="ChEBI" id="CHEBI:29035"/>
    </cofactor>
    <text evidence="11">Binds 2 manganese ions per subunit.</text>
</comment>
<dbReference type="Proteomes" id="UP000256304">
    <property type="component" value="Unassembled WGS sequence"/>
</dbReference>
<evidence type="ECO:0000313" key="12">
    <source>
        <dbReference type="EMBL" id="REE81191.1"/>
    </source>
</evidence>
<keyword evidence="5 11" id="KW-0479">Metal-binding</keyword>
<evidence type="ECO:0000256" key="8">
    <source>
        <dbReference type="ARBA" id="ARBA00047391"/>
    </source>
</evidence>
<dbReference type="InterPro" id="IPR014033">
    <property type="entry name" value="Arginase"/>
</dbReference>
<dbReference type="PIRSF" id="PIRSF036979">
    <property type="entry name" value="Arginase"/>
    <property type="match status" value="1"/>
</dbReference>
<dbReference type="PANTHER" id="PTHR43782">
    <property type="entry name" value="ARGINASE"/>
    <property type="match status" value="1"/>
</dbReference>
<sequence>MQIMTESTNTADRTMKLSLIQVPFGLGAGRPGTEEGPESMMQIGLMRQLRKTAYEVASEHKVKVAAHPAAGAGEQGSLKYLAEVKEMGKLVAEQVSEEASKGHLPLVLGGDHSVTIGVLAGMAAQAGKLGVIYFDAHPGLQTEETNKAGRIGSMSLAVALGQAKLKLSELNRDVIEDAINKANVVLIGVRDVEPEERALILGEGITVFTMHEIDRMGIEKVISKAVEIAGNGTDGIHVSFSADCLDPIEAPGVDIQVPGGLTYREAHFACELLAETGLIRSIDVVEVNSKLDESRRTARLAIGLIASLLGKRIL</sequence>
<evidence type="ECO:0000256" key="7">
    <source>
        <dbReference type="ARBA" id="ARBA00023211"/>
    </source>
</evidence>
<dbReference type="Gene3D" id="3.40.800.10">
    <property type="entry name" value="Ureohydrolase domain"/>
    <property type="match status" value="1"/>
</dbReference>
<keyword evidence="7 11" id="KW-0464">Manganese</keyword>
<dbReference type="EC" id="3.5.3.1" evidence="2 9"/>
<dbReference type="GO" id="GO:0006525">
    <property type="term" value="P:arginine metabolic process"/>
    <property type="evidence" value="ECO:0007669"/>
    <property type="project" value="UniProtKB-KW"/>
</dbReference>
<evidence type="ECO:0000256" key="6">
    <source>
        <dbReference type="ARBA" id="ARBA00022801"/>
    </source>
</evidence>
<protein>
    <recommendedName>
        <fullName evidence="3 9">Arginase</fullName>
        <ecNumber evidence="2 9">3.5.3.1</ecNumber>
    </recommendedName>
</protein>
<evidence type="ECO:0000256" key="3">
    <source>
        <dbReference type="ARBA" id="ARBA00018123"/>
    </source>
</evidence>
<evidence type="ECO:0000256" key="9">
    <source>
        <dbReference type="NCBIfam" id="TIGR01229"/>
    </source>
</evidence>
<comment type="pathway">
    <text evidence="1">Nitrogen metabolism; urea cycle; L-ornithine and urea from L-arginine: step 1/1.</text>
</comment>
<comment type="similarity">
    <text evidence="10 11">Belongs to the arginase family.</text>
</comment>
<organism evidence="12 13">
    <name type="scientific">Paenibacillus taihuensis</name>
    <dbReference type="NCBI Taxonomy" id="1156355"/>
    <lineage>
        <taxon>Bacteria</taxon>
        <taxon>Bacillati</taxon>
        <taxon>Bacillota</taxon>
        <taxon>Bacilli</taxon>
        <taxon>Bacillales</taxon>
        <taxon>Paenibacillaceae</taxon>
        <taxon>Paenibacillus</taxon>
    </lineage>
</organism>
<accession>A0A3D9RTX0</accession>
<dbReference type="FunFam" id="3.40.800.10:FF:000012">
    <property type="entry name" value="Arginase"/>
    <property type="match status" value="1"/>
</dbReference>
<dbReference type="SUPFAM" id="SSF52768">
    <property type="entry name" value="Arginase/deacetylase"/>
    <property type="match status" value="1"/>
</dbReference>
<proteinExistence type="inferred from homology"/>
<name>A0A3D9RTX0_9BACL</name>
<reference evidence="12 13" key="1">
    <citation type="submission" date="2018-08" db="EMBL/GenBank/DDBJ databases">
        <title>Genomic Encyclopedia of Type Strains, Phase III (KMG-III): the genomes of soil and plant-associated and newly described type strains.</title>
        <authorList>
            <person name="Whitman W."/>
        </authorList>
    </citation>
    <scope>NUCLEOTIDE SEQUENCE [LARGE SCALE GENOMIC DNA]</scope>
    <source>
        <strain evidence="12 13">CGMCC 1.10966</strain>
    </source>
</reference>
<dbReference type="PANTHER" id="PTHR43782:SF3">
    <property type="entry name" value="ARGINASE"/>
    <property type="match status" value="1"/>
</dbReference>
<gene>
    <name evidence="12" type="ORF">A8990_11925</name>
</gene>
<evidence type="ECO:0000256" key="11">
    <source>
        <dbReference type="RuleBase" id="RU361159"/>
    </source>
</evidence>